<reference evidence="2 3" key="1">
    <citation type="journal article" date="2008" name="J. Bacteriol.">
        <title>Comparative genome analysis of 'Candidatus Phytoplasma australiense' (subgroup tuf-Australia I; rp-A) and 'Ca. Phytoplasma asteris' strains OY-M and AY-WB.</title>
        <authorList>
            <person name="Tran-Nguyen L.T."/>
            <person name="Kube M."/>
            <person name="Schneider B."/>
            <person name="Reinhardt R."/>
            <person name="Gibb K.S."/>
        </authorList>
    </citation>
    <scope>NUCLEOTIDE SEQUENCE [LARGE SCALE GENOMIC DNA]</scope>
</reference>
<dbReference type="Proteomes" id="UP000008323">
    <property type="component" value="Chromosome"/>
</dbReference>
<name>B1VAG6_PHYAS</name>
<proteinExistence type="predicted"/>
<accession>B1VAG6</accession>
<dbReference type="eggNOG" id="COG2251">
    <property type="taxonomic scope" value="Bacteria"/>
</dbReference>
<gene>
    <name evidence="2" type="ordered locus">PA0605</name>
</gene>
<dbReference type="STRING" id="59748.PA0605"/>
<dbReference type="EMBL" id="AM422018">
    <property type="protein sequence ID" value="CAM11939.1"/>
    <property type="molecule type" value="Genomic_DNA"/>
</dbReference>
<dbReference type="AlphaFoldDB" id="B1VAG6"/>
<evidence type="ECO:0000313" key="2">
    <source>
        <dbReference type="EMBL" id="CAM11939.1"/>
    </source>
</evidence>
<protein>
    <recommendedName>
        <fullName evidence="1">DUF2779 domain-containing protein</fullName>
    </recommendedName>
</protein>
<organism evidence="2 3">
    <name type="scientific">Phytoplasma australiense</name>
    <dbReference type="NCBI Taxonomy" id="59748"/>
    <lineage>
        <taxon>Bacteria</taxon>
        <taxon>Bacillati</taxon>
        <taxon>Mycoplasmatota</taxon>
        <taxon>Mollicutes</taxon>
        <taxon>Acholeplasmatales</taxon>
        <taxon>Acholeplasmataceae</taxon>
        <taxon>Candidatus Phytoplasma</taxon>
        <taxon>16SrXII (Stolbur group)</taxon>
    </lineage>
</organism>
<dbReference type="InterPro" id="IPR021301">
    <property type="entry name" value="DUF2779"/>
</dbReference>
<sequence>MNISKTRFIKFLKVLKYVNYNYLYQNKKQFLNEFGHELRELMDEETYNKKISFLKTELDNESISNLDQKHLEAMNPYYRKLEIIAGRYLQKHFSGDVVYSLDTYKQKKFQMTEANQQFYCFLDGYQEDEKNIRIFETKATTSRKFLQLKFRHKTKESTFIFKKENSNMFLFNDLAQIYQEKIQKLIDPLDPIGKYIYDLTYQRLVIENSLNEKQKQKPRKYYLVVLNADYVLNNIEDAFMDPNLITLIDLTEITRQGQEKLQQDKNLLINHLAMKKNISQDHFLPQKIFTFLESIPNKNSIFNYFYNHLGFSGQKTKDLVEKKYYQALSLPFEWLHRFNNRIQYKTIETKLPYYQFEKINLGLQQLKYPLYYLDFESFPCPFPRFLGENPYSQSLFQFSLHIEKIPGLCHPEKDHISFLASNHQDNRKKMLIHLLNAIKDDGGSIIVYHKTFEISRLKELALFFPEYKTQINNLISRIFDLKDLLKGSKEFYQSLGLDKNQAQGINFYHEKMQGSFSIKKIAPLFSNLTYDNLMIQNGVEAFITYLQFPFMKPSEFQLKYQALEKYCMQDTWVMVEILKNLQAKNKNHNFPHLTFEDIN</sequence>
<feature type="domain" description="DUF2779" evidence="1">
    <location>
        <begin position="371"/>
        <end position="517"/>
    </location>
</feature>
<evidence type="ECO:0000259" key="1">
    <source>
        <dbReference type="Pfam" id="PF11074"/>
    </source>
</evidence>
<dbReference type="KEGG" id="pal:PA0605"/>
<dbReference type="Pfam" id="PF11074">
    <property type="entry name" value="DUF2779"/>
    <property type="match status" value="1"/>
</dbReference>
<evidence type="ECO:0000313" key="3">
    <source>
        <dbReference type="Proteomes" id="UP000008323"/>
    </source>
</evidence>